<reference evidence="1" key="2">
    <citation type="journal article" date="2015" name="Data Brief">
        <title>Shoot transcriptome of the giant reed, Arundo donax.</title>
        <authorList>
            <person name="Barrero R.A."/>
            <person name="Guerrero F.D."/>
            <person name="Moolhuijzen P."/>
            <person name="Goolsby J.A."/>
            <person name="Tidwell J."/>
            <person name="Bellgard S.E."/>
            <person name="Bellgard M.I."/>
        </authorList>
    </citation>
    <scope>NUCLEOTIDE SEQUENCE</scope>
    <source>
        <tissue evidence="1">Shoot tissue taken approximately 20 cm above the soil surface</tissue>
    </source>
</reference>
<name>A0A0A9ARR0_ARUDO</name>
<proteinExistence type="predicted"/>
<sequence>MHQCSTRSHISCILIVPLMRYDEKTGFKLLLLLAAQHHLN</sequence>
<dbReference type="EMBL" id="GBRH01248123">
    <property type="protein sequence ID" value="JAD49772.1"/>
    <property type="molecule type" value="Transcribed_RNA"/>
</dbReference>
<dbReference type="AlphaFoldDB" id="A0A0A9ARR0"/>
<protein>
    <submittedName>
        <fullName evidence="1">Uncharacterized protein</fullName>
    </submittedName>
</protein>
<evidence type="ECO:0000313" key="1">
    <source>
        <dbReference type="EMBL" id="JAD49772.1"/>
    </source>
</evidence>
<organism evidence="1">
    <name type="scientific">Arundo donax</name>
    <name type="common">Giant reed</name>
    <name type="synonym">Donax arundinaceus</name>
    <dbReference type="NCBI Taxonomy" id="35708"/>
    <lineage>
        <taxon>Eukaryota</taxon>
        <taxon>Viridiplantae</taxon>
        <taxon>Streptophyta</taxon>
        <taxon>Embryophyta</taxon>
        <taxon>Tracheophyta</taxon>
        <taxon>Spermatophyta</taxon>
        <taxon>Magnoliopsida</taxon>
        <taxon>Liliopsida</taxon>
        <taxon>Poales</taxon>
        <taxon>Poaceae</taxon>
        <taxon>PACMAD clade</taxon>
        <taxon>Arundinoideae</taxon>
        <taxon>Arundineae</taxon>
        <taxon>Arundo</taxon>
    </lineage>
</organism>
<accession>A0A0A9ARR0</accession>
<reference evidence="1" key="1">
    <citation type="submission" date="2014-09" db="EMBL/GenBank/DDBJ databases">
        <authorList>
            <person name="Magalhaes I.L.F."/>
            <person name="Oliveira U."/>
            <person name="Santos F.R."/>
            <person name="Vidigal T.H.D.A."/>
            <person name="Brescovit A.D."/>
            <person name="Santos A.J."/>
        </authorList>
    </citation>
    <scope>NUCLEOTIDE SEQUENCE</scope>
    <source>
        <tissue evidence="1">Shoot tissue taken approximately 20 cm above the soil surface</tissue>
    </source>
</reference>